<evidence type="ECO:0000313" key="5">
    <source>
        <dbReference type="EMBL" id="OYN77969.1"/>
    </source>
</evidence>
<dbReference type="OrthoDB" id="5242431at2"/>
<evidence type="ECO:0000256" key="2">
    <source>
        <dbReference type="ARBA" id="ARBA00023163"/>
    </source>
</evidence>
<gene>
    <name evidence="5" type="ORF">CG716_17075</name>
</gene>
<dbReference type="InterPro" id="IPR027383">
    <property type="entry name" value="Znf_put"/>
</dbReference>
<name>A0A255DER9_9MYCO</name>
<comment type="caution">
    <text evidence="5">The sequence shown here is derived from an EMBL/GenBank/DDBJ whole genome shotgun (WGS) entry which is preliminary data.</text>
</comment>
<dbReference type="Proteomes" id="UP000216063">
    <property type="component" value="Unassembled WGS sequence"/>
</dbReference>
<dbReference type="EMBL" id="NOZR01000014">
    <property type="protein sequence ID" value="OYN77969.1"/>
    <property type="molecule type" value="Genomic_DNA"/>
</dbReference>
<dbReference type="AlphaFoldDB" id="A0A255DER9"/>
<evidence type="ECO:0000256" key="1">
    <source>
        <dbReference type="ARBA" id="ARBA00023015"/>
    </source>
</evidence>
<dbReference type="Gene3D" id="1.10.10.1320">
    <property type="entry name" value="Anti-sigma factor, zinc-finger domain"/>
    <property type="match status" value="1"/>
</dbReference>
<dbReference type="InterPro" id="IPR041916">
    <property type="entry name" value="Anti_sigma_zinc_sf"/>
</dbReference>
<evidence type="ECO:0000256" key="3">
    <source>
        <dbReference type="SAM" id="Phobius"/>
    </source>
</evidence>
<feature type="transmembrane region" description="Helical" evidence="3">
    <location>
        <begin position="100"/>
        <end position="120"/>
    </location>
</feature>
<feature type="domain" description="Putative zinc-finger" evidence="4">
    <location>
        <begin position="22"/>
        <end position="47"/>
    </location>
</feature>
<keyword evidence="2" id="KW-0804">Transcription</keyword>
<reference evidence="5 6" key="1">
    <citation type="submission" date="2017-07" db="EMBL/GenBank/DDBJ databases">
        <title>The new phylogeny of genus Mycobacterium.</title>
        <authorList>
            <person name="Tortoli E."/>
            <person name="Trovato A."/>
            <person name="Cirillo D.M."/>
        </authorList>
    </citation>
    <scope>NUCLEOTIDE SEQUENCE [LARGE SCALE GENOMIC DNA]</scope>
    <source>
        <strain evidence="5 6">ATCC 33027</strain>
    </source>
</reference>
<dbReference type="Pfam" id="PF13490">
    <property type="entry name" value="zf-HC2"/>
    <property type="match status" value="1"/>
</dbReference>
<proteinExistence type="predicted"/>
<keyword evidence="3" id="KW-0472">Membrane</keyword>
<keyword evidence="3" id="KW-1133">Transmembrane helix</keyword>
<keyword evidence="1" id="KW-0805">Transcription regulation</keyword>
<dbReference type="RefSeq" id="WP_094481694.1">
    <property type="nucleotide sequence ID" value="NZ_JACKSC010000384.1"/>
</dbReference>
<organism evidence="5 6">
    <name type="scientific">Mycolicibacterium sphagni</name>
    <dbReference type="NCBI Taxonomy" id="1786"/>
    <lineage>
        <taxon>Bacteria</taxon>
        <taxon>Bacillati</taxon>
        <taxon>Actinomycetota</taxon>
        <taxon>Actinomycetes</taxon>
        <taxon>Mycobacteriales</taxon>
        <taxon>Mycobacteriaceae</taxon>
        <taxon>Mycolicibacterium</taxon>
    </lineage>
</organism>
<evidence type="ECO:0000313" key="6">
    <source>
        <dbReference type="Proteomes" id="UP000216063"/>
    </source>
</evidence>
<accession>A0A255DER9</accession>
<keyword evidence="3" id="KW-0812">Transmembrane</keyword>
<sequence length="242" mass="25252">MTTLDGPTPSGGTHPYALWDAAYVLGSLSAAERREFEAHLRGCPSCADAVSDLSGMPALLSQIDRGYINTLDEIGAPAALPPMRDELLARVNSRRRQSRALTWTLTAAAAVAVGVFVAIASNPMAVTTSQEQVQAAALTMTPVKPIPLAATVTLSSRTWGTRIDVHCTSTEGPGGVEYDGGDDRLAVVAIGRDGSRVQLATWTAQPGMTATLGGSTSIPLDQIASVQIVSANVGDVLLRRDL</sequence>
<protein>
    <recommendedName>
        <fullName evidence="4">Putative zinc-finger domain-containing protein</fullName>
    </recommendedName>
</protein>
<evidence type="ECO:0000259" key="4">
    <source>
        <dbReference type="Pfam" id="PF13490"/>
    </source>
</evidence>
<keyword evidence="6" id="KW-1185">Reference proteome</keyword>